<reference evidence="5 6" key="1">
    <citation type="submission" date="2019-09" db="EMBL/GenBank/DDBJ databases">
        <title>Genomes of Cryomorphaceae.</title>
        <authorList>
            <person name="Bowman J.P."/>
        </authorList>
    </citation>
    <scope>NUCLEOTIDE SEQUENCE [LARGE SCALE GENOMIC DNA]</scope>
    <source>
        <strain evidence="5 6">KCTC 52047</strain>
    </source>
</reference>
<keyword evidence="2 3" id="KW-0378">Hydrolase</keyword>
<dbReference type="AlphaFoldDB" id="A0A6N6M5Q0"/>
<dbReference type="PROSITE" id="PS51770">
    <property type="entry name" value="HOTDOG_ACOT"/>
    <property type="match status" value="1"/>
</dbReference>
<dbReference type="PANTHER" id="PTHR11049:SF31">
    <property type="entry name" value="HOTDOG ACOT-TYPE DOMAIN-CONTAINING PROTEIN"/>
    <property type="match status" value="1"/>
</dbReference>
<dbReference type="Pfam" id="PF03061">
    <property type="entry name" value="4HBT"/>
    <property type="match status" value="1"/>
</dbReference>
<accession>A0A6N6M5Q0</accession>
<sequence>MEFITQKICMGKDLGVHGNLFGGNMLAWIDEAAGTLASEICRSPNMVTLKIDEVIFQKAVKVGFLIKIYGEVVRMGNTSLTMKIEARKYNVISEEETIVCSTKMTFVRIDESGEPVPIPMMVKEKYEEKLNKS</sequence>
<organism evidence="5 6">
    <name type="scientific">Salibacter halophilus</name>
    <dbReference type="NCBI Taxonomy" id="1803916"/>
    <lineage>
        <taxon>Bacteria</taxon>
        <taxon>Pseudomonadati</taxon>
        <taxon>Bacteroidota</taxon>
        <taxon>Flavobacteriia</taxon>
        <taxon>Flavobacteriales</taxon>
        <taxon>Salibacteraceae</taxon>
        <taxon>Salibacter</taxon>
    </lineage>
</organism>
<dbReference type="Proteomes" id="UP000435357">
    <property type="component" value="Unassembled WGS sequence"/>
</dbReference>
<dbReference type="Gene3D" id="3.10.129.10">
    <property type="entry name" value="Hotdog Thioesterase"/>
    <property type="match status" value="1"/>
</dbReference>
<dbReference type="InterPro" id="IPR029069">
    <property type="entry name" value="HotDog_dom_sf"/>
</dbReference>
<dbReference type="EMBL" id="WACR01000004">
    <property type="protein sequence ID" value="KAB1064853.1"/>
    <property type="molecule type" value="Genomic_DNA"/>
</dbReference>
<evidence type="ECO:0000259" key="4">
    <source>
        <dbReference type="PROSITE" id="PS51770"/>
    </source>
</evidence>
<dbReference type="InterPro" id="IPR040170">
    <property type="entry name" value="Cytosol_ACT"/>
</dbReference>
<evidence type="ECO:0000256" key="3">
    <source>
        <dbReference type="PROSITE-ProRule" id="PRU01106"/>
    </source>
</evidence>
<dbReference type="RefSeq" id="WP_151167173.1">
    <property type="nucleotide sequence ID" value="NZ_WACR01000004.1"/>
</dbReference>
<dbReference type="CDD" id="cd03442">
    <property type="entry name" value="BFIT_BACH"/>
    <property type="match status" value="1"/>
</dbReference>
<dbReference type="OrthoDB" id="9791628at2"/>
<proteinExistence type="inferred from homology"/>
<feature type="domain" description="HotDog ACOT-type" evidence="4">
    <location>
        <begin position="1"/>
        <end position="112"/>
    </location>
</feature>
<evidence type="ECO:0000256" key="1">
    <source>
        <dbReference type="ARBA" id="ARBA00010458"/>
    </source>
</evidence>
<evidence type="ECO:0000313" key="5">
    <source>
        <dbReference type="EMBL" id="KAB1064853.1"/>
    </source>
</evidence>
<dbReference type="GO" id="GO:0052816">
    <property type="term" value="F:long-chain fatty acyl-CoA hydrolase activity"/>
    <property type="evidence" value="ECO:0007669"/>
    <property type="project" value="TreeGrafter"/>
</dbReference>
<dbReference type="InterPro" id="IPR033120">
    <property type="entry name" value="HOTDOG_ACOT"/>
</dbReference>
<comment type="similarity">
    <text evidence="1">Belongs to the acyl coenzyme A hydrolase family.</text>
</comment>
<protein>
    <submittedName>
        <fullName evidence="5">Acyl-CoA thioesterase</fullName>
    </submittedName>
</protein>
<dbReference type="InterPro" id="IPR006683">
    <property type="entry name" value="Thioestr_dom"/>
</dbReference>
<dbReference type="SUPFAM" id="SSF54637">
    <property type="entry name" value="Thioesterase/thiol ester dehydrase-isomerase"/>
    <property type="match status" value="1"/>
</dbReference>
<gene>
    <name evidence="5" type="ORF">F3059_05720</name>
</gene>
<keyword evidence="6" id="KW-1185">Reference proteome</keyword>
<dbReference type="GO" id="GO:0005829">
    <property type="term" value="C:cytosol"/>
    <property type="evidence" value="ECO:0007669"/>
    <property type="project" value="TreeGrafter"/>
</dbReference>
<dbReference type="PANTHER" id="PTHR11049">
    <property type="entry name" value="ACYL COENZYME A THIOESTER HYDROLASE"/>
    <property type="match status" value="1"/>
</dbReference>
<name>A0A6N6M5Q0_9FLAO</name>
<dbReference type="GO" id="GO:0009062">
    <property type="term" value="P:fatty acid catabolic process"/>
    <property type="evidence" value="ECO:0007669"/>
    <property type="project" value="TreeGrafter"/>
</dbReference>
<dbReference type="GO" id="GO:0006637">
    <property type="term" value="P:acyl-CoA metabolic process"/>
    <property type="evidence" value="ECO:0007669"/>
    <property type="project" value="TreeGrafter"/>
</dbReference>
<evidence type="ECO:0000313" key="6">
    <source>
        <dbReference type="Proteomes" id="UP000435357"/>
    </source>
</evidence>
<comment type="caution">
    <text evidence="5">The sequence shown here is derived from an EMBL/GenBank/DDBJ whole genome shotgun (WGS) entry which is preliminary data.</text>
</comment>
<evidence type="ECO:0000256" key="2">
    <source>
        <dbReference type="ARBA" id="ARBA00022801"/>
    </source>
</evidence>